<dbReference type="Gene3D" id="1.10.10.10">
    <property type="entry name" value="Winged helix-like DNA-binding domain superfamily/Winged helix DNA-binding domain"/>
    <property type="match status" value="1"/>
</dbReference>
<dbReference type="InterPro" id="IPR036388">
    <property type="entry name" value="WH-like_DNA-bd_sf"/>
</dbReference>
<dbReference type="EMBL" id="MN079130">
    <property type="protein sequence ID" value="QEA06199.1"/>
    <property type="molecule type" value="Genomic_DNA"/>
</dbReference>
<gene>
    <name evidence="1" type="ORF">KBTEX_02529</name>
</gene>
<dbReference type="AlphaFoldDB" id="A0A5B8RAG3"/>
<dbReference type="Pfam" id="PF13412">
    <property type="entry name" value="HTH_24"/>
    <property type="match status" value="1"/>
</dbReference>
<sequence>MASDELRLQALRLLEANPELTQRELASALGVSLGRTNYCLRALIDRGLVKAENFRRNPNKRAYLYTLTPKGASEKAALAVRFLRRKEREHRELLAEIETLRAEVAGQGDVSSGGDSNDRGM</sequence>
<organism evidence="1">
    <name type="scientific">uncultured organism</name>
    <dbReference type="NCBI Taxonomy" id="155900"/>
    <lineage>
        <taxon>unclassified sequences</taxon>
        <taxon>environmental samples</taxon>
    </lineage>
</organism>
<accession>A0A5B8RAG3</accession>
<dbReference type="NCBIfam" id="TIGR04176">
    <property type="entry name" value="MarR_EPS"/>
    <property type="match status" value="1"/>
</dbReference>
<proteinExistence type="predicted"/>
<dbReference type="InterPro" id="IPR026433">
    <property type="entry name" value="MarR_EPS"/>
</dbReference>
<dbReference type="SUPFAM" id="SSF46785">
    <property type="entry name" value="Winged helix' DNA-binding domain"/>
    <property type="match status" value="1"/>
</dbReference>
<protein>
    <recommendedName>
        <fullName evidence="2">MarR family EPS-associated transcriptional regulator</fullName>
    </recommendedName>
</protein>
<evidence type="ECO:0000313" key="1">
    <source>
        <dbReference type="EMBL" id="QEA06199.1"/>
    </source>
</evidence>
<evidence type="ECO:0008006" key="2">
    <source>
        <dbReference type="Google" id="ProtNLM"/>
    </source>
</evidence>
<name>A0A5B8RAG3_9ZZZZ</name>
<dbReference type="InterPro" id="IPR036390">
    <property type="entry name" value="WH_DNA-bd_sf"/>
</dbReference>
<reference evidence="1" key="1">
    <citation type="submission" date="2019-06" db="EMBL/GenBank/DDBJ databases">
        <authorList>
            <person name="Murdoch R.W."/>
            <person name="Fathepure B."/>
        </authorList>
    </citation>
    <scope>NUCLEOTIDE SEQUENCE</scope>
</reference>